<gene>
    <name evidence="2" type="ORF">BTM25_15620</name>
</gene>
<evidence type="ECO:0000259" key="1">
    <source>
        <dbReference type="SMART" id="SM00382"/>
    </source>
</evidence>
<protein>
    <submittedName>
        <fullName evidence="2">AAA domain (Dynein-related subfamily)</fullName>
    </submittedName>
</protein>
<dbReference type="Proteomes" id="UP000242367">
    <property type="component" value="Unassembled WGS sequence"/>
</dbReference>
<dbReference type="CDD" id="cd00009">
    <property type="entry name" value="AAA"/>
    <property type="match status" value="1"/>
</dbReference>
<dbReference type="SMART" id="SM00382">
    <property type="entry name" value="AAA"/>
    <property type="match status" value="1"/>
</dbReference>
<dbReference type="GO" id="GO:0016887">
    <property type="term" value="F:ATP hydrolysis activity"/>
    <property type="evidence" value="ECO:0007669"/>
    <property type="project" value="InterPro"/>
</dbReference>
<feature type="domain" description="AAA+ ATPase" evidence="1">
    <location>
        <begin position="60"/>
        <end position="243"/>
    </location>
</feature>
<proteinExistence type="predicted"/>
<dbReference type="SUPFAM" id="SSF52540">
    <property type="entry name" value="P-loop containing nucleoside triphosphate hydrolases"/>
    <property type="match status" value="1"/>
</dbReference>
<dbReference type="Pfam" id="PF07728">
    <property type="entry name" value="AAA_5"/>
    <property type="match status" value="1"/>
</dbReference>
<name>A0A2P4UQ27_9ACTN</name>
<keyword evidence="3" id="KW-1185">Reference proteome</keyword>
<comment type="caution">
    <text evidence="2">The sequence shown here is derived from an EMBL/GenBank/DDBJ whole genome shotgun (WGS) entry which is preliminary data.</text>
</comment>
<evidence type="ECO:0000313" key="2">
    <source>
        <dbReference type="EMBL" id="POM27151.1"/>
    </source>
</evidence>
<dbReference type="GO" id="GO:0005524">
    <property type="term" value="F:ATP binding"/>
    <property type="evidence" value="ECO:0007669"/>
    <property type="project" value="InterPro"/>
</dbReference>
<evidence type="ECO:0000313" key="3">
    <source>
        <dbReference type="Proteomes" id="UP000242367"/>
    </source>
</evidence>
<dbReference type="RefSeq" id="WP_103562015.1">
    <property type="nucleotide sequence ID" value="NZ_MTBP01000001.1"/>
</dbReference>
<dbReference type="Gene3D" id="3.40.50.300">
    <property type="entry name" value="P-loop containing nucleotide triphosphate hydrolases"/>
    <property type="match status" value="1"/>
</dbReference>
<organism evidence="2 3">
    <name type="scientific">Actinomadura rubteroloni</name>
    <dbReference type="NCBI Taxonomy" id="1926885"/>
    <lineage>
        <taxon>Bacteria</taxon>
        <taxon>Bacillati</taxon>
        <taxon>Actinomycetota</taxon>
        <taxon>Actinomycetes</taxon>
        <taxon>Streptosporangiales</taxon>
        <taxon>Thermomonosporaceae</taxon>
        <taxon>Actinomadura</taxon>
    </lineage>
</organism>
<reference evidence="2 3" key="1">
    <citation type="journal article" date="2017" name="Chemistry">
        <title>Isolation, Biosynthesis and Chemical Modifications of Rubterolones A-F: Rare Tropolone Alkaloids from Actinomadura sp. 5-2.</title>
        <authorList>
            <person name="Guo H."/>
            <person name="Benndorf R."/>
            <person name="Leichnitz D."/>
            <person name="Klassen J.L."/>
            <person name="Vollmers J."/>
            <person name="Gorls H."/>
            <person name="Steinacker M."/>
            <person name="Weigel C."/>
            <person name="Dahse H.M."/>
            <person name="Kaster A.K."/>
            <person name="de Beer Z.W."/>
            <person name="Poulsen M."/>
            <person name="Beemelmanns C."/>
        </authorList>
    </citation>
    <scope>NUCLEOTIDE SEQUENCE [LARGE SCALE GENOMIC DNA]</scope>
    <source>
        <strain evidence="2 3">5-2</strain>
    </source>
</reference>
<sequence length="312" mass="34108">MSGDVPWRIFTNSGLPPADGRPVTLPEVPRWRTPKPVDGEPWEFVLPEGLDHVVNAALHLRRPLLLTGPAGSGKSTLAWRLAEELGLGPLLKWHITSKSVRDDGLFQYDALGRLHESQRQGGGDPKIGDYVTLGPLGTALAASDRPRVVLIDEIDKSDLDLPGDLLDVLENGEFTIPPLARVRSAEPFRVVGDDQGEYEIPASGVVKRKHFPVIVFTSNQERTFAPPFLRRCVRFTIGNPDRDALVDIVKAHLGADATGDEAIDSFVERLERGETIAVNQLLDLLHLVTGQPLGPAAEKVLRKYLTSDLTGP</sequence>
<dbReference type="InterPro" id="IPR027417">
    <property type="entry name" value="P-loop_NTPase"/>
</dbReference>
<dbReference type="InterPro" id="IPR011704">
    <property type="entry name" value="ATPase_dyneun-rel_AAA"/>
</dbReference>
<accession>A0A2P4UQ27</accession>
<dbReference type="EMBL" id="MTBP01000001">
    <property type="protein sequence ID" value="POM27151.1"/>
    <property type="molecule type" value="Genomic_DNA"/>
</dbReference>
<dbReference type="InterPro" id="IPR003593">
    <property type="entry name" value="AAA+_ATPase"/>
</dbReference>
<dbReference type="AlphaFoldDB" id="A0A2P4UQ27"/>